<name>A0ABD2XIS1_9HYME</name>
<organism evidence="2 3">
    <name type="scientific">Trichogramma kaykai</name>
    <dbReference type="NCBI Taxonomy" id="54128"/>
    <lineage>
        <taxon>Eukaryota</taxon>
        <taxon>Metazoa</taxon>
        <taxon>Ecdysozoa</taxon>
        <taxon>Arthropoda</taxon>
        <taxon>Hexapoda</taxon>
        <taxon>Insecta</taxon>
        <taxon>Pterygota</taxon>
        <taxon>Neoptera</taxon>
        <taxon>Endopterygota</taxon>
        <taxon>Hymenoptera</taxon>
        <taxon>Apocrita</taxon>
        <taxon>Proctotrupomorpha</taxon>
        <taxon>Chalcidoidea</taxon>
        <taxon>Trichogrammatidae</taxon>
        <taxon>Trichogramma</taxon>
    </lineage>
</organism>
<sequence length="76" mass="8215">MTSELKFSFALVTCEIFSLVLEMMTSGAAAATSLQRAVLEKGRGKQEANTYMNIHGAKVSRCGSGIPWKSIDETKS</sequence>
<dbReference type="AlphaFoldDB" id="A0ABD2XIS1"/>
<gene>
    <name evidence="2" type="ORF">TKK_002742</name>
</gene>
<evidence type="ECO:0000313" key="3">
    <source>
        <dbReference type="Proteomes" id="UP001627154"/>
    </source>
</evidence>
<evidence type="ECO:0008006" key="4">
    <source>
        <dbReference type="Google" id="ProtNLM"/>
    </source>
</evidence>
<reference evidence="2 3" key="1">
    <citation type="journal article" date="2024" name="bioRxiv">
        <title>A reference genome for Trichogramma kaykai: A tiny desert-dwelling parasitoid wasp with competing sex-ratio distorters.</title>
        <authorList>
            <person name="Culotta J."/>
            <person name="Lindsey A.R."/>
        </authorList>
    </citation>
    <scope>NUCLEOTIDE SEQUENCE [LARGE SCALE GENOMIC DNA]</scope>
    <source>
        <strain evidence="2 3">KSX58</strain>
    </source>
</reference>
<keyword evidence="3" id="KW-1185">Reference proteome</keyword>
<accession>A0ABD2XIS1</accession>
<evidence type="ECO:0000313" key="2">
    <source>
        <dbReference type="EMBL" id="KAL3404698.1"/>
    </source>
</evidence>
<dbReference type="EMBL" id="JBJJXI010000023">
    <property type="protein sequence ID" value="KAL3404698.1"/>
    <property type="molecule type" value="Genomic_DNA"/>
</dbReference>
<evidence type="ECO:0000256" key="1">
    <source>
        <dbReference type="SAM" id="SignalP"/>
    </source>
</evidence>
<feature type="chain" id="PRO_5044761417" description="Secreted protein" evidence="1">
    <location>
        <begin position="31"/>
        <end position="76"/>
    </location>
</feature>
<comment type="caution">
    <text evidence="2">The sequence shown here is derived from an EMBL/GenBank/DDBJ whole genome shotgun (WGS) entry which is preliminary data.</text>
</comment>
<proteinExistence type="predicted"/>
<feature type="signal peptide" evidence="1">
    <location>
        <begin position="1"/>
        <end position="30"/>
    </location>
</feature>
<protein>
    <recommendedName>
        <fullName evidence="4">Secreted protein</fullName>
    </recommendedName>
</protein>
<dbReference type="Proteomes" id="UP001627154">
    <property type="component" value="Unassembled WGS sequence"/>
</dbReference>
<keyword evidence="1" id="KW-0732">Signal</keyword>